<dbReference type="EMBL" id="CAMXCT020002563">
    <property type="protein sequence ID" value="CAL1152353.1"/>
    <property type="molecule type" value="Genomic_DNA"/>
</dbReference>
<sequence length="165" mass="18348">MRSGLATSPVRLDDAAPARADDADCFLNSVRTALWLRFGLLLWTRLCFGSWTGASFGHGTSGASSHRPLGRKYLHPAKYLRISGSRQGLLSRQKLHGRPCHRPTTCDDFIEDEPFSPCWSSSSSWIGTDRLLAPTDQHAEAWGHLHPIATMKASRIVLHKVEQSR</sequence>
<dbReference type="EMBL" id="CAMXCT030002563">
    <property type="protein sequence ID" value="CAL4786290.1"/>
    <property type="molecule type" value="Genomic_DNA"/>
</dbReference>
<evidence type="ECO:0000313" key="1">
    <source>
        <dbReference type="EMBL" id="CAI3998978.1"/>
    </source>
</evidence>
<keyword evidence="3" id="KW-1185">Reference proteome</keyword>
<proteinExistence type="predicted"/>
<organism evidence="1">
    <name type="scientific">Cladocopium goreaui</name>
    <dbReference type="NCBI Taxonomy" id="2562237"/>
    <lineage>
        <taxon>Eukaryota</taxon>
        <taxon>Sar</taxon>
        <taxon>Alveolata</taxon>
        <taxon>Dinophyceae</taxon>
        <taxon>Suessiales</taxon>
        <taxon>Symbiodiniaceae</taxon>
        <taxon>Cladocopium</taxon>
    </lineage>
</organism>
<reference evidence="2 3" key="2">
    <citation type="submission" date="2024-05" db="EMBL/GenBank/DDBJ databases">
        <authorList>
            <person name="Chen Y."/>
            <person name="Shah S."/>
            <person name="Dougan E. K."/>
            <person name="Thang M."/>
            <person name="Chan C."/>
        </authorList>
    </citation>
    <scope>NUCLEOTIDE SEQUENCE [LARGE SCALE GENOMIC DNA]</scope>
</reference>
<dbReference type="Proteomes" id="UP001152797">
    <property type="component" value="Unassembled WGS sequence"/>
</dbReference>
<gene>
    <name evidence="1" type="ORF">C1SCF055_LOCUS25231</name>
</gene>
<protein>
    <submittedName>
        <fullName evidence="1">Uncharacterized protein</fullName>
    </submittedName>
</protein>
<dbReference type="AlphaFoldDB" id="A0A9P1CY11"/>
<comment type="caution">
    <text evidence="1">The sequence shown here is derived from an EMBL/GenBank/DDBJ whole genome shotgun (WGS) entry which is preliminary data.</text>
</comment>
<evidence type="ECO:0000313" key="2">
    <source>
        <dbReference type="EMBL" id="CAL4786290.1"/>
    </source>
</evidence>
<reference evidence="1" key="1">
    <citation type="submission" date="2022-10" db="EMBL/GenBank/DDBJ databases">
        <authorList>
            <person name="Chen Y."/>
            <person name="Dougan E. K."/>
            <person name="Chan C."/>
            <person name="Rhodes N."/>
            <person name="Thang M."/>
        </authorList>
    </citation>
    <scope>NUCLEOTIDE SEQUENCE</scope>
</reference>
<name>A0A9P1CY11_9DINO</name>
<accession>A0A9P1CY11</accession>
<dbReference type="EMBL" id="CAMXCT010002563">
    <property type="protein sequence ID" value="CAI3998978.1"/>
    <property type="molecule type" value="Genomic_DNA"/>
</dbReference>
<evidence type="ECO:0000313" key="3">
    <source>
        <dbReference type="Proteomes" id="UP001152797"/>
    </source>
</evidence>